<gene>
    <name evidence="2" type="ORF">ENR23_04250</name>
</gene>
<comment type="caution">
    <text evidence="2">The sequence shown here is derived from an EMBL/GenBank/DDBJ whole genome shotgun (WGS) entry which is preliminary data.</text>
</comment>
<dbReference type="AlphaFoldDB" id="A0A832MKN6"/>
<dbReference type="EMBL" id="DSQF01000008">
    <property type="protein sequence ID" value="HGZ42630.1"/>
    <property type="molecule type" value="Genomic_DNA"/>
</dbReference>
<sequence length="136" mass="13971">MSRWRALALGVAVAALAVSAAARLPRRAPEAAPPPPPPPLAEVAFEIGPSGATPFAAAVPKGHRVRLTVVNRAGRAIEARLAGYEDRVTTGALAPDSSWTGTFLADLPGEGFALLVDGEPAARLAVTGSHLEEGHR</sequence>
<keyword evidence="1" id="KW-0732">Signal</keyword>
<protein>
    <recommendedName>
        <fullName evidence="3">EfeO-type cupredoxin-like domain-containing protein</fullName>
    </recommendedName>
</protein>
<evidence type="ECO:0000313" key="2">
    <source>
        <dbReference type="EMBL" id="HGZ42630.1"/>
    </source>
</evidence>
<proteinExistence type="predicted"/>
<feature type="chain" id="PRO_5032782009" description="EfeO-type cupredoxin-like domain-containing protein" evidence="1">
    <location>
        <begin position="21"/>
        <end position="136"/>
    </location>
</feature>
<feature type="signal peptide" evidence="1">
    <location>
        <begin position="1"/>
        <end position="20"/>
    </location>
</feature>
<accession>A0A832MKN6</accession>
<reference evidence="2" key="1">
    <citation type="journal article" date="2020" name="mSystems">
        <title>Genome- and Community-Level Interaction Insights into Carbon Utilization and Element Cycling Functions of Hydrothermarchaeota in Hydrothermal Sediment.</title>
        <authorList>
            <person name="Zhou Z."/>
            <person name="Liu Y."/>
            <person name="Xu W."/>
            <person name="Pan J."/>
            <person name="Luo Z.H."/>
            <person name="Li M."/>
        </authorList>
    </citation>
    <scope>NUCLEOTIDE SEQUENCE [LARGE SCALE GENOMIC DNA]</scope>
    <source>
        <strain evidence="2">SpSt-381</strain>
    </source>
</reference>
<evidence type="ECO:0000256" key="1">
    <source>
        <dbReference type="SAM" id="SignalP"/>
    </source>
</evidence>
<evidence type="ECO:0008006" key="3">
    <source>
        <dbReference type="Google" id="ProtNLM"/>
    </source>
</evidence>
<organism evidence="2">
    <name type="scientific">Eiseniibacteriota bacterium</name>
    <dbReference type="NCBI Taxonomy" id="2212470"/>
    <lineage>
        <taxon>Bacteria</taxon>
        <taxon>Candidatus Eiseniibacteriota</taxon>
    </lineage>
</organism>
<name>A0A832MKN6_UNCEI</name>